<reference evidence="1" key="2">
    <citation type="journal article" date="2015" name="Fish Shellfish Immunol.">
        <title>Early steps in the European eel (Anguilla anguilla)-Vibrio vulnificus interaction in the gills: Role of the RtxA13 toxin.</title>
        <authorList>
            <person name="Callol A."/>
            <person name="Pajuelo D."/>
            <person name="Ebbesson L."/>
            <person name="Teles M."/>
            <person name="MacKenzie S."/>
            <person name="Amaro C."/>
        </authorList>
    </citation>
    <scope>NUCLEOTIDE SEQUENCE</scope>
</reference>
<name>A0A0E9SF26_ANGAN</name>
<evidence type="ECO:0000313" key="1">
    <source>
        <dbReference type="EMBL" id="JAH39837.1"/>
    </source>
</evidence>
<dbReference type="EMBL" id="GBXM01068740">
    <property type="protein sequence ID" value="JAH39837.1"/>
    <property type="molecule type" value="Transcribed_RNA"/>
</dbReference>
<accession>A0A0E9SF26</accession>
<organism evidence="1">
    <name type="scientific">Anguilla anguilla</name>
    <name type="common">European freshwater eel</name>
    <name type="synonym">Muraena anguilla</name>
    <dbReference type="NCBI Taxonomy" id="7936"/>
    <lineage>
        <taxon>Eukaryota</taxon>
        <taxon>Metazoa</taxon>
        <taxon>Chordata</taxon>
        <taxon>Craniata</taxon>
        <taxon>Vertebrata</taxon>
        <taxon>Euteleostomi</taxon>
        <taxon>Actinopterygii</taxon>
        <taxon>Neopterygii</taxon>
        <taxon>Teleostei</taxon>
        <taxon>Anguilliformes</taxon>
        <taxon>Anguillidae</taxon>
        <taxon>Anguilla</taxon>
    </lineage>
</organism>
<reference evidence="1" key="1">
    <citation type="submission" date="2014-11" db="EMBL/GenBank/DDBJ databases">
        <authorList>
            <person name="Amaro Gonzalez C."/>
        </authorList>
    </citation>
    <scope>NUCLEOTIDE SEQUENCE</scope>
</reference>
<dbReference type="AlphaFoldDB" id="A0A0E9SF26"/>
<sequence>MKILHASVCECIEKWENLMQDQRNLTDDLNKGQEKVH</sequence>
<protein>
    <submittedName>
        <fullName evidence="1">Uncharacterized protein</fullName>
    </submittedName>
</protein>
<proteinExistence type="predicted"/>